<dbReference type="OrthoDB" id="5975956at2"/>
<sequence>MAVYLAWSDAAVDVTVPGPWEALHPAADGLVLVASDASLSRVYHELKWSLPDAAALLVVPIEQRPKLARVAAGTRTWLRERLP</sequence>
<name>A0A1M5KND7_9ACTN</name>
<keyword evidence="2" id="KW-1185">Reference proteome</keyword>
<dbReference type="EMBL" id="FQVU01000003">
    <property type="protein sequence ID" value="SHG54236.1"/>
    <property type="molecule type" value="Genomic_DNA"/>
</dbReference>
<dbReference type="STRING" id="1206085.SAMN05443575_2210"/>
<dbReference type="Proteomes" id="UP000186132">
    <property type="component" value="Unassembled WGS sequence"/>
</dbReference>
<gene>
    <name evidence="1" type="ORF">SAMN05443575_2210</name>
</gene>
<protein>
    <submittedName>
        <fullName evidence="1">Uncharacterized protein</fullName>
    </submittedName>
</protein>
<organism evidence="1 2">
    <name type="scientific">Jatrophihabitans endophyticus</name>
    <dbReference type="NCBI Taxonomy" id="1206085"/>
    <lineage>
        <taxon>Bacteria</taxon>
        <taxon>Bacillati</taxon>
        <taxon>Actinomycetota</taxon>
        <taxon>Actinomycetes</taxon>
        <taxon>Jatrophihabitantales</taxon>
        <taxon>Jatrophihabitantaceae</taxon>
        <taxon>Jatrophihabitans</taxon>
    </lineage>
</organism>
<evidence type="ECO:0000313" key="2">
    <source>
        <dbReference type="Proteomes" id="UP000186132"/>
    </source>
</evidence>
<dbReference type="RefSeq" id="WP_073390058.1">
    <property type="nucleotide sequence ID" value="NZ_FQVU01000003.1"/>
</dbReference>
<dbReference type="AlphaFoldDB" id="A0A1M5KND7"/>
<reference evidence="1 2" key="1">
    <citation type="submission" date="2016-11" db="EMBL/GenBank/DDBJ databases">
        <authorList>
            <person name="Jaros S."/>
            <person name="Januszkiewicz K."/>
            <person name="Wedrychowicz H."/>
        </authorList>
    </citation>
    <scope>NUCLEOTIDE SEQUENCE [LARGE SCALE GENOMIC DNA]</scope>
    <source>
        <strain evidence="1 2">DSM 45627</strain>
    </source>
</reference>
<evidence type="ECO:0000313" key="1">
    <source>
        <dbReference type="EMBL" id="SHG54236.1"/>
    </source>
</evidence>
<proteinExistence type="predicted"/>
<accession>A0A1M5KND7</accession>